<keyword evidence="3" id="KW-0479">Metal-binding</keyword>
<dbReference type="EC" id="1.15.1.1" evidence="2"/>
<gene>
    <name evidence="8" type="ORF">PGT21_030940</name>
    <name evidence="9" type="ORF">PGTUg99_018252</name>
</gene>
<dbReference type="Gene3D" id="1.10.287.990">
    <property type="entry name" value="Fe,Mn superoxide dismutase (SOD) domain"/>
    <property type="match status" value="1"/>
</dbReference>
<dbReference type="AlphaFoldDB" id="A0A5B0Q441"/>
<reference evidence="10 11" key="1">
    <citation type="submission" date="2019-05" db="EMBL/GenBank/DDBJ databases">
        <title>Emergence of the Ug99 lineage of the wheat stem rust pathogen through somatic hybridization.</title>
        <authorList>
            <person name="Li F."/>
            <person name="Upadhyaya N.M."/>
            <person name="Sperschneider J."/>
            <person name="Matny O."/>
            <person name="Nguyen-Phuc H."/>
            <person name="Mago R."/>
            <person name="Raley C."/>
            <person name="Miller M.E."/>
            <person name="Silverstein K.A.T."/>
            <person name="Henningsen E."/>
            <person name="Hirsch C.D."/>
            <person name="Visser B."/>
            <person name="Pretorius Z.A."/>
            <person name="Steffenson B.J."/>
            <person name="Schwessinger B."/>
            <person name="Dodds P.N."/>
            <person name="Figueroa M."/>
        </authorList>
    </citation>
    <scope>NUCLEOTIDE SEQUENCE [LARGE SCALE GENOMIC DNA]</scope>
    <source>
        <strain evidence="8">21-0</strain>
        <strain evidence="9 11">Ug99</strain>
    </source>
</reference>
<dbReference type="PANTHER" id="PTHR11404">
    <property type="entry name" value="SUPEROXIDE DISMUTASE 2"/>
    <property type="match status" value="1"/>
</dbReference>
<keyword evidence="10" id="KW-1185">Reference proteome</keyword>
<sequence>MELHRSKHHAVYVNRLNAMEVLIRNVLKAGNFKKQIELEAAIKFNAGGHLKHLLFWKNPQP</sequence>
<evidence type="ECO:0000256" key="3">
    <source>
        <dbReference type="ARBA" id="ARBA00022723"/>
    </source>
</evidence>
<feature type="domain" description="Manganese/iron superoxide dismutase N-terminal" evidence="7">
    <location>
        <begin position="1"/>
        <end position="58"/>
    </location>
</feature>
<keyword evidence="5" id="KW-0560">Oxidoreductase</keyword>
<evidence type="ECO:0000256" key="5">
    <source>
        <dbReference type="ARBA" id="ARBA00023002"/>
    </source>
</evidence>
<dbReference type="Proteomes" id="UP000325313">
    <property type="component" value="Unassembled WGS sequence"/>
</dbReference>
<evidence type="ECO:0000256" key="1">
    <source>
        <dbReference type="ARBA" id="ARBA00008714"/>
    </source>
</evidence>
<dbReference type="Proteomes" id="UP000324748">
    <property type="component" value="Unassembled WGS sequence"/>
</dbReference>
<evidence type="ECO:0000313" key="10">
    <source>
        <dbReference type="Proteomes" id="UP000324748"/>
    </source>
</evidence>
<dbReference type="FunFam" id="1.10.287.990:FF:000001">
    <property type="entry name" value="Superoxide dismutase"/>
    <property type="match status" value="1"/>
</dbReference>
<dbReference type="EMBL" id="VSWC01000067">
    <property type="protein sequence ID" value="KAA1096885.1"/>
    <property type="molecule type" value="Genomic_DNA"/>
</dbReference>
<name>A0A5B0Q441_PUCGR</name>
<evidence type="ECO:0000256" key="2">
    <source>
        <dbReference type="ARBA" id="ARBA00012682"/>
    </source>
</evidence>
<comment type="catalytic activity">
    <reaction evidence="6">
        <text>2 superoxide + 2 H(+) = H2O2 + O2</text>
        <dbReference type="Rhea" id="RHEA:20696"/>
        <dbReference type="ChEBI" id="CHEBI:15378"/>
        <dbReference type="ChEBI" id="CHEBI:15379"/>
        <dbReference type="ChEBI" id="CHEBI:16240"/>
        <dbReference type="ChEBI" id="CHEBI:18421"/>
        <dbReference type="EC" id="1.15.1.1"/>
    </reaction>
</comment>
<evidence type="ECO:0000313" key="9">
    <source>
        <dbReference type="EMBL" id="KAA1107971.1"/>
    </source>
</evidence>
<evidence type="ECO:0000313" key="8">
    <source>
        <dbReference type="EMBL" id="KAA1096885.1"/>
    </source>
</evidence>
<dbReference type="SUPFAM" id="SSF46609">
    <property type="entry name" value="Fe,Mn superoxide dismutase (SOD), N-terminal domain"/>
    <property type="match status" value="1"/>
</dbReference>
<keyword evidence="4" id="KW-0049">Antioxidant</keyword>
<dbReference type="Pfam" id="PF00081">
    <property type="entry name" value="Sod_Fe_N"/>
    <property type="match status" value="1"/>
</dbReference>
<dbReference type="GO" id="GO:0005739">
    <property type="term" value="C:mitochondrion"/>
    <property type="evidence" value="ECO:0007669"/>
    <property type="project" value="TreeGrafter"/>
</dbReference>
<organism evidence="9 11">
    <name type="scientific">Puccinia graminis f. sp. tritici</name>
    <dbReference type="NCBI Taxonomy" id="56615"/>
    <lineage>
        <taxon>Eukaryota</taxon>
        <taxon>Fungi</taxon>
        <taxon>Dikarya</taxon>
        <taxon>Basidiomycota</taxon>
        <taxon>Pucciniomycotina</taxon>
        <taxon>Pucciniomycetes</taxon>
        <taxon>Pucciniales</taxon>
        <taxon>Pucciniaceae</taxon>
        <taxon>Puccinia</taxon>
    </lineage>
</organism>
<dbReference type="InterPro" id="IPR036324">
    <property type="entry name" value="Mn/Fe_SOD_N_sf"/>
</dbReference>
<dbReference type="InterPro" id="IPR019831">
    <property type="entry name" value="Mn/Fe_SOD_N"/>
</dbReference>
<evidence type="ECO:0000256" key="6">
    <source>
        <dbReference type="ARBA" id="ARBA00049204"/>
    </source>
</evidence>
<dbReference type="EMBL" id="VDEP01000306">
    <property type="protein sequence ID" value="KAA1107971.1"/>
    <property type="molecule type" value="Genomic_DNA"/>
</dbReference>
<dbReference type="OrthoDB" id="239262at2759"/>
<protein>
    <recommendedName>
        <fullName evidence="2">superoxide dismutase</fullName>
        <ecNumber evidence="2">1.15.1.1</ecNumber>
    </recommendedName>
</protein>
<accession>A0A5B0Q441</accession>
<evidence type="ECO:0000259" key="7">
    <source>
        <dbReference type="Pfam" id="PF00081"/>
    </source>
</evidence>
<dbReference type="InterPro" id="IPR050265">
    <property type="entry name" value="Fe/Mn_Superoxide_Dismutase"/>
</dbReference>
<dbReference type="GO" id="GO:0004784">
    <property type="term" value="F:superoxide dismutase activity"/>
    <property type="evidence" value="ECO:0007669"/>
    <property type="project" value="UniProtKB-EC"/>
</dbReference>
<dbReference type="PANTHER" id="PTHR11404:SF6">
    <property type="entry name" value="SUPEROXIDE DISMUTASE [MN], MITOCHONDRIAL"/>
    <property type="match status" value="1"/>
</dbReference>
<dbReference type="PRINTS" id="PR01703">
    <property type="entry name" value="MNSODISMTASE"/>
</dbReference>
<dbReference type="InterPro" id="IPR001189">
    <property type="entry name" value="Mn/Fe_SOD"/>
</dbReference>
<evidence type="ECO:0000313" key="11">
    <source>
        <dbReference type="Proteomes" id="UP000325313"/>
    </source>
</evidence>
<dbReference type="GO" id="GO:0030145">
    <property type="term" value="F:manganese ion binding"/>
    <property type="evidence" value="ECO:0007669"/>
    <property type="project" value="TreeGrafter"/>
</dbReference>
<comment type="similarity">
    <text evidence="1">Belongs to the iron/manganese superoxide dismutase family.</text>
</comment>
<evidence type="ECO:0000256" key="4">
    <source>
        <dbReference type="ARBA" id="ARBA00022862"/>
    </source>
</evidence>
<comment type="caution">
    <text evidence="9">The sequence shown here is derived from an EMBL/GenBank/DDBJ whole genome shotgun (WGS) entry which is preliminary data.</text>
</comment>
<proteinExistence type="inferred from homology"/>